<dbReference type="PATRIC" id="fig|1088721.3.peg.3024"/>
<evidence type="ECO:0000313" key="6">
    <source>
        <dbReference type="Proteomes" id="UP000004030"/>
    </source>
</evidence>
<feature type="domain" description="DUF2231" evidence="4">
    <location>
        <begin position="95"/>
        <end position="214"/>
    </location>
</feature>
<dbReference type="Pfam" id="PF09990">
    <property type="entry name" value="DUF2231"/>
    <property type="match status" value="1"/>
</dbReference>
<proteinExistence type="predicted"/>
<feature type="transmembrane region" description="Helical" evidence="2">
    <location>
        <begin position="131"/>
        <end position="151"/>
    </location>
</feature>
<keyword evidence="2" id="KW-0472">Membrane</keyword>
<feature type="chain" id="PRO_5003488025" description="DUF2231 domain-containing protein" evidence="3">
    <location>
        <begin position="32"/>
        <end position="223"/>
    </location>
</feature>
<keyword evidence="6" id="KW-1185">Reference proteome</keyword>
<accession>G6EFE6</accession>
<reference evidence="5 6" key="1">
    <citation type="journal article" date="2012" name="J. Bacteriol.">
        <title>Genome sequence of benzo(a)pyrene-degrading bacterium Novosphingobium pentaromativorans US6-1.</title>
        <authorList>
            <person name="Luo Y.R."/>
            <person name="Kang S.G."/>
            <person name="Kim S.J."/>
            <person name="Kim M.R."/>
            <person name="Li N."/>
            <person name="Lee J.H."/>
            <person name="Kwon K.K."/>
        </authorList>
    </citation>
    <scope>NUCLEOTIDE SEQUENCE [LARGE SCALE GENOMIC DNA]</scope>
    <source>
        <strain evidence="5 6">US6-1</strain>
    </source>
</reference>
<feature type="transmembrane region" description="Helical" evidence="2">
    <location>
        <begin position="100"/>
        <end position="119"/>
    </location>
</feature>
<sequence length="223" mass="23153">MNRIKSIKSAVAGLLLAVLISLTLAAGPAYAHGEEEHGETLAASVKSSPGHDETMPSEQMFGEASETGHSDGGHDEVSGGHAEDQTGALGVLKRLHPATVHFPIALFLMAALTELFIMSRRGAGLDTAVRAMIYGGAAGAVVAAGFGWIHTGLWFGGETTMQAHRWLGTLLAIFGLVLAGLAKRGGDSRAALRTLLFLIAAVVIVQGFLGGELAHGPDHLKIF</sequence>
<gene>
    <name evidence="5" type="ORF">NSU_3067</name>
</gene>
<evidence type="ECO:0000256" key="2">
    <source>
        <dbReference type="SAM" id="Phobius"/>
    </source>
</evidence>
<feature type="compositionally biased region" description="Basic and acidic residues" evidence="1">
    <location>
        <begin position="66"/>
        <end position="83"/>
    </location>
</feature>
<organism evidence="5 6">
    <name type="scientific">Novosphingobium pentaromativorans US6-1</name>
    <dbReference type="NCBI Taxonomy" id="1088721"/>
    <lineage>
        <taxon>Bacteria</taxon>
        <taxon>Pseudomonadati</taxon>
        <taxon>Pseudomonadota</taxon>
        <taxon>Alphaproteobacteria</taxon>
        <taxon>Sphingomonadales</taxon>
        <taxon>Sphingomonadaceae</taxon>
        <taxon>Novosphingobium</taxon>
    </lineage>
</organism>
<keyword evidence="2" id="KW-1133">Transmembrane helix</keyword>
<dbReference type="STRING" id="1088721.JI59_04680"/>
<dbReference type="eggNOG" id="COG4244">
    <property type="taxonomic scope" value="Bacteria"/>
</dbReference>
<evidence type="ECO:0000313" key="5">
    <source>
        <dbReference type="EMBL" id="EHJ59991.1"/>
    </source>
</evidence>
<keyword evidence="3" id="KW-0732">Signal</keyword>
<feature type="transmembrane region" description="Helical" evidence="2">
    <location>
        <begin position="194"/>
        <end position="214"/>
    </location>
</feature>
<dbReference type="EMBL" id="AGFM01000048">
    <property type="protein sequence ID" value="EHJ59991.1"/>
    <property type="molecule type" value="Genomic_DNA"/>
</dbReference>
<dbReference type="RefSeq" id="WP_007013975.1">
    <property type="nucleotide sequence ID" value="NZ_AGFM01000048.1"/>
</dbReference>
<dbReference type="Proteomes" id="UP000004030">
    <property type="component" value="Unassembled WGS sequence"/>
</dbReference>
<protein>
    <recommendedName>
        <fullName evidence="4">DUF2231 domain-containing protein</fullName>
    </recommendedName>
</protein>
<comment type="caution">
    <text evidence="5">The sequence shown here is derived from an EMBL/GenBank/DDBJ whole genome shotgun (WGS) entry which is preliminary data.</text>
</comment>
<dbReference type="InterPro" id="IPR019251">
    <property type="entry name" value="DUF2231_TM"/>
</dbReference>
<feature type="signal peptide" evidence="3">
    <location>
        <begin position="1"/>
        <end position="31"/>
    </location>
</feature>
<evidence type="ECO:0000259" key="4">
    <source>
        <dbReference type="Pfam" id="PF09990"/>
    </source>
</evidence>
<feature type="transmembrane region" description="Helical" evidence="2">
    <location>
        <begin position="163"/>
        <end position="182"/>
    </location>
</feature>
<dbReference type="AlphaFoldDB" id="G6EFE6"/>
<feature type="region of interest" description="Disordered" evidence="1">
    <location>
        <begin position="35"/>
        <end position="83"/>
    </location>
</feature>
<evidence type="ECO:0000256" key="3">
    <source>
        <dbReference type="SAM" id="SignalP"/>
    </source>
</evidence>
<name>G6EFE6_9SPHN</name>
<evidence type="ECO:0000256" key="1">
    <source>
        <dbReference type="SAM" id="MobiDB-lite"/>
    </source>
</evidence>
<keyword evidence="2" id="KW-0812">Transmembrane</keyword>